<proteinExistence type="predicted"/>
<accession>A0ABU9LYT6</accession>
<reference evidence="1 2" key="1">
    <citation type="journal article" date="2018" name="Arch. Microbiol.">
        <title>Hymenobacter segetis sp. nov., isolated from soil.</title>
        <authorList>
            <person name="Ten L.N."/>
            <person name="Lim S.J."/>
            <person name="Kim B.O."/>
            <person name="Kang I.K."/>
            <person name="Jung H.Y."/>
        </authorList>
    </citation>
    <scope>NUCLEOTIDE SEQUENCE [LARGE SCALE GENOMIC DNA]</scope>
    <source>
        <strain evidence="1 2">S7-3-11</strain>
    </source>
</reference>
<sequence length="206" mass="22223">MNSRKLITNFDNVAKMEIGPLAQNCLTNTVGNARYPKAKTQTDALLAALTPYSAAASILHPTPTQTAELAQLRVTLNAALGAVAQMANALYADDEAALLSTGLMLTKERERHTTLEVPLKFQLVDGPQPGTLCAKAKRPPHAVALKYLYTLDPTEPDIEWYVVVVREGDALLTACKSGDRVYCKVAAVGGDTDQQPFTDVLSRIVQ</sequence>
<gene>
    <name evidence="1" type="ORF">AAFH49_13325</name>
</gene>
<dbReference type="EMBL" id="JBCEVZ010000031">
    <property type="protein sequence ID" value="MEL5995194.1"/>
    <property type="molecule type" value="Genomic_DNA"/>
</dbReference>
<name>A0ABU9LYT6_9BACT</name>
<comment type="caution">
    <text evidence="1">The sequence shown here is derived from an EMBL/GenBank/DDBJ whole genome shotgun (WGS) entry which is preliminary data.</text>
</comment>
<evidence type="ECO:0000313" key="1">
    <source>
        <dbReference type="EMBL" id="MEL5995194.1"/>
    </source>
</evidence>
<keyword evidence="2" id="KW-1185">Reference proteome</keyword>
<protein>
    <submittedName>
        <fullName evidence="1">Uncharacterized protein</fullName>
    </submittedName>
</protein>
<dbReference type="RefSeq" id="WP_342298843.1">
    <property type="nucleotide sequence ID" value="NZ_JBCEVZ010000031.1"/>
</dbReference>
<organism evidence="1 2">
    <name type="scientific">Hymenobacter segetis</name>
    <dbReference type="NCBI Taxonomy" id="2025509"/>
    <lineage>
        <taxon>Bacteria</taxon>
        <taxon>Pseudomonadati</taxon>
        <taxon>Bacteroidota</taxon>
        <taxon>Cytophagia</taxon>
        <taxon>Cytophagales</taxon>
        <taxon>Hymenobacteraceae</taxon>
        <taxon>Hymenobacter</taxon>
    </lineage>
</organism>
<evidence type="ECO:0000313" key="2">
    <source>
        <dbReference type="Proteomes" id="UP001479606"/>
    </source>
</evidence>
<dbReference type="Proteomes" id="UP001479606">
    <property type="component" value="Unassembled WGS sequence"/>
</dbReference>